<dbReference type="PANTHER" id="PTHR48078">
    <property type="entry name" value="THREONINE DEHYDRATASE, MITOCHONDRIAL-RELATED"/>
    <property type="match status" value="1"/>
</dbReference>
<feature type="domain" description="Tryptophan synthase beta chain-like PALP" evidence="8">
    <location>
        <begin position="8"/>
        <end position="293"/>
    </location>
</feature>
<sequence>MNHLNGVVHRTPLTTSETINKLTGKEVYLKQENQQKTGAFKVRGATYKISKLTKDEARRGVIAASAGNHAQGVALAATKRGIDAKIFMPEHTPRAKVQATEGYGAKVILTGESFQEAYQAALEEQIQARSPFLHPFDDGDVIAGQGTIALEMLSQQPNLDTLIVPIGGGGLISGMAVAAKSLKPSIRIIGVQATGASAMYNRFYQKGAPSLQHVSTIADGIAVKQPGELTSQHIRHFVDEIMTVSDEEIASAMIYLLERHKSLVEASGAAALAPLLSHRLSGRSKRCGIVISGGNMDVSKIPMIQQLAQTPIQKRILA</sequence>
<evidence type="ECO:0000259" key="8">
    <source>
        <dbReference type="Pfam" id="PF00291"/>
    </source>
</evidence>
<keyword evidence="7" id="KW-0547">Nucleotide-binding</keyword>
<keyword evidence="4 7" id="KW-0663">Pyridoxal phosphate</keyword>
<dbReference type="Proteomes" id="UP000030528">
    <property type="component" value="Unassembled WGS sequence"/>
</dbReference>
<comment type="subunit">
    <text evidence="7">In the native structure, TdcB is in a dimeric form, whereas in the TdcB-AMP complex, it exists in a tetrameric form (dimer of dimers).</text>
</comment>
<dbReference type="CDD" id="cd01562">
    <property type="entry name" value="Thr-dehyd"/>
    <property type="match status" value="1"/>
</dbReference>
<dbReference type="GO" id="GO:0003941">
    <property type="term" value="F:L-serine ammonia-lyase activity"/>
    <property type="evidence" value="ECO:0007669"/>
    <property type="project" value="TreeGrafter"/>
</dbReference>
<dbReference type="EMBL" id="AVPE01000006">
    <property type="protein sequence ID" value="KGX92434.1"/>
    <property type="molecule type" value="Genomic_DNA"/>
</dbReference>
<dbReference type="Gene3D" id="3.40.50.1100">
    <property type="match status" value="2"/>
</dbReference>
<dbReference type="SUPFAM" id="SSF53686">
    <property type="entry name" value="Tryptophan synthase beta subunit-like PLP-dependent enzymes"/>
    <property type="match status" value="1"/>
</dbReference>
<dbReference type="RefSeq" id="WP_026800405.1">
    <property type="nucleotide sequence ID" value="NZ_AULI01000008.1"/>
</dbReference>
<proteinExistence type="inferred from homology"/>
<dbReference type="GO" id="GO:0070689">
    <property type="term" value="P:L-threonine catabolic process to propionate"/>
    <property type="evidence" value="ECO:0007669"/>
    <property type="project" value="UniProtKB-UniPathway"/>
</dbReference>
<gene>
    <name evidence="9" type="ORF">N781_17060</name>
</gene>
<evidence type="ECO:0000256" key="7">
    <source>
        <dbReference type="RuleBase" id="RU363083"/>
    </source>
</evidence>
<evidence type="ECO:0000256" key="5">
    <source>
        <dbReference type="ARBA" id="ARBA00023239"/>
    </source>
</evidence>
<dbReference type="GO" id="GO:0004794">
    <property type="term" value="F:threonine deaminase activity"/>
    <property type="evidence" value="ECO:0007669"/>
    <property type="project" value="UniProtKB-EC"/>
</dbReference>
<name>A0A0A5GKB4_9BACI</name>
<evidence type="ECO:0000256" key="3">
    <source>
        <dbReference type="ARBA" id="ARBA00010869"/>
    </source>
</evidence>
<comment type="function">
    <text evidence="6 7">Catalyzes the anaerobic formation of alpha-ketobutyrate and ammonia from threonine in a two-step reaction. The first step involved a dehydration of threonine and a production of enamine intermediates (aminocrotonate), which tautomerizes to its imine form (iminobutyrate). Both intermediates are unstable and short-lived. The second step is the nonenzymatic hydrolysis of the enamine/imine intermediates to form 2-ketobutyrate and free ammonia. In the low water environment of the cell, the second step is accelerated by RidA.</text>
</comment>
<dbReference type="AlphaFoldDB" id="A0A0A5GKB4"/>
<evidence type="ECO:0000256" key="4">
    <source>
        <dbReference type="ARBA" id="ARBA00022898"/>
    </source>
</evidence>
<protein>
    <recommendedName>
        <fullName evidence="7">L-threonine dehydratase catabolic TdcB</fullName>
        <ecNumber evidence="7">4.3.1.19</ecNumber>
    </recommendedName>
    <alternativeName>
        <fullName evidence="7">Threonine deaminase</fullName>
    </alternativeName>
</protein>
<dbReference type="UniPathway" id="UPA00052">
    <property type="reaction ID" value="UER00507"/>
</dbReference>
<comment type="cofactor">
    <cofactor evidence="2 7">
        <name>pyridoxal 5'-phosphate</name>
        <dbReference type="ChEBI" id="CHEBI:597326"/>
    </cofactor>
</comment>
<dbReference type="GO" id="GO:0009097">
    <property type="term" value="P:isoleucine biosynthetic process"/>
    <property type="evidence" value="ECO:0007669"/>
    <property type="project" value="TreeGrafter"/>
</dbReference>
<evidence type="ECO:0000313" key="10">
    <source>
        <dbReference type="Proteomes" id="UP000030528"/>
    </source>
</evidence>
<comment type="catalytic activity">
    <reaction evidence="1 7">
        <text>L-threonine = 2-oxobutanoate + NH4(+)</text>
        <dbReference type="Rhea" id="RHEA:22108"/>
        <dbReference type="ChEBI" id="CHEBI:16763"/>
        <dbReference type="ChEBI" id="CHEBI:28938"/>
        <dbReference type="ChEBI" id="CHEBI:57926"/>
        <dbReference type="EC" id="4.3.1.19"/>
    </reaction>
</comment>
<dbReference type="FunFam" id="3.40.50.1100:FF:000005">
    <property type="entry name" value="Threonine dehydratase catabolic"/>
    <property type="match status" value="1"/>
</dbReference>
<evidence type="ECO:0000256" key="2">
    <source>
        <dbReference type="ARBA" id="ARBA00001933"/>
    </source>
</evidence>
<dbReference type="OrthoDB" id="9811476at2"/>
<comment type="similarity">
    <text evidence="3 7">Belongs to the serine/threonine dehydratase family.</text>
</comment>
<dbReference type="InterPro" id="IPR036052">
    <property type="entry name" value="TrpB-like_PALP_sf"/>
</dbReference>
<evidence type="ECO:0000256" key="6">
    <source>
        <dbReference type="ARBA" id="ARBA00025527"/>
    </source>
</evidence>
<keyword evidence="10" id="KW-1185">Reference proteome</keyword>
<keyword evidence="5 7" id="KW-0456">Lyase</keyword>
<reference evidence="9 10" key="1">
    <citation type="submission" date="2013-08" db="EMBL/GenBank/DDBJ databases">
        <authorList>
            <person name="Huang J."/>
            <person name="Wang G."/>
        </authorList>
    </citation>
    <scope>NUCLEOTIDE SEQUENCE [LARGE SCALE GENOMIC DNA]</scope>
    <source>
        <strain evidence="9 10">JSM 076056</strain>
    </source>
</reference>
<comment type="caution">
    <text evidence="9">The sequence shown here is derived from an EMBL/GenBank/DDBJ whole genome shotgun (WGS) entry which is preliminary data.</text>
</comment>
<evidence type="ECO:0000256" key="1">
    <source>
        <dbReference type="ARBA" id="ARBA00001274"/>
    </source>
</evidence>
<organism evidence="9 10">
    <name type="scientific">Pontibacillus halophilus JSM 076056 = DSM 19796</name>
    <dbReference type="NCBI Taxonomy" id="1385510"/>
    <lineage>
        <taxon>Bacteria</taxon>
        <taxon>Bacillati</taxon>
        <taxon>Bacillota</taxon>
        <taxon>Bacilli</taxon>
        <taxon>Bacillales</taxon>
        <taxon>Bacillaceae</taxon>
        <taxon>Pontibacillus</taxon>
    </lineage>
</organism>
<dbReference type="GO" id="GO:0000166">
    <property type="term" value="F:nucleotide binding"/>
    <property type="evidence" value="ECO:0007669"/>
    <property type="project" value="UniProtKB-KW"/>
</dbReference>
<dbReference type="InterPro" id="IPR001926">
    <property type="entry name" value="TrpB-like_PALP"/>
</dbReference>
<evidence type="ECO:0000313" key="9">
    <source>
        <dbReference type="EMBL" id="KGX92434.1"/>
    </source>
</evidence>
<dbReference type="FunFam" id="3.40.50.1100:FF:000007">
    <property type="entry name" value="L-threonine dehydratase catabolic TdcB"/>
    <property type="match status" value="1"/>
</dbReference>
<dbReference type="STRING" id="1385510.GCA_000425205_02023"/>
<dbReference type="PANTHER" id="PTHR48078:SF6">
    <property type="entry name" value="L-THREONINE DEHYDRATASE CATABOLIC TDCB"/>
    <property type="match status" value="1"/>
</dbReference>
<dbReference type="InterPro" id="IPR050147">
    <property type="entry name" value="Ser/Thr_Dehydratase"/>
</dbReference>
<dbReference type="InterPro" id="IPR005789">
    <property type="entry name" value="Thr_deHydtase_catblc"/>
</dbReference>
<dbReference type="eggNOG" id="COG1171">
    <property type="taxonomic scope" value="Bacteria"/>
</dbReference>
<comment type="pathway">
    <text evidence="7">Amino-acid degradation; L-threonine degradation via propanoate pathway; propanoate from L-threonine: step 1/4.</text>
</comment>
<dbReference type="Pfam" id="PF00291">
    <property type="entry name" value="PALP"/>
    <property type="match status" value="1"/>
</dbReference>
<dbReference type="NCBIfam" id="TIGR01127">
    <property type="entry name" value="ilvA_1Cterm"/>
    <property type="match status" value="1"/>
</dbReference>
<dbReference type="GO" id="GO:0006565">
    <property type="term" value="P:L-serine catabolic process"/>
    <property type="evidence" value="ECO:0007669"/>
    <property type="project" value="TreeGrafter"/>
</dbReference>
<accession>A0A0A5GKB4</accession>
<dbReference type="EC" id="4.3.1.19" evidence="7"/>